<reference evidence="1 2" key="1">
    <citation type="submission" date="2021-07" db="EMBL/GenBank/DDBJ databases">
        <title>Whole Genome Sequence of Nocardia Iowensis.</title>
        <authorList>
            <person name="Lamm A."/>
            <person name="Collins-Fairclough A.M."/>
            <person name="Bunk B."/>
            <person name="Sproer C."/>
        </authorList>
    </citation>
    <scope>NUCLEOTIDE SEQUENCE [LARGE SCALE GENOMIC DNA]</scope>
    <source>
        <strain evidence="1 2">NRRL 5646</strain>
    </source>
</reference>
<organism evidence="1 2">
    <name type="scientific">Nocardia iowensis</name>
    <dbReference type="NCBI Taxonomy" id="204891"/>
    <lineage>
        <taxon>Bacteria</taxon>
        <taxon>Bacillati</taxon>
        <taxon>Actinomycetota</taxon>
        <taxon>Actinomycetes</taxon>
        <taxon>Mycobacteriales</taxon>
        <taxon>Nocardiaceae</taxon>
        <taxon>Nocardia</taxon>
    </lineage>
</organism>
<dbReference type="RefSeq" id="WP_218476909.1">
    <property type="nucleotide sequence ID" value="NZ_BAABJN010000015.1"/>
</dbReference>
<evidence type="ECO:0000313" key="1">
    <source>
        <dbReference type="EMBL" id="QXN94390.1"/>
    </source>
</evidence>
<proteinExistence type="predicted"/>
<dbReference type="Proteomes" id="UP000694257">
    <property type="component" value="Chromosome"/>
</dbReference>
<name>A0ABX8RXJ5_NOCIO</name>
<protein>
    <submittedName>
        <fullName evidence="1">Uncharacterized protein</fullName>
    </submittedName>
</protein>
<gene>
    <name evidence="1" type="ORF">KV110_15810</name>
</gene>
<keyword evidence="2" id="KW-1185">Reference proteome</keyword>
<sequence>MAVLGASVMVAAVGTGPAVAEIRLEPTAPRVEVQPVGDTPATGSATGSACFLPLIIAGKVVGC</sequence>
<dbReference type="EMBL" id="CP078145">
    <property type="protein sequence ID" value="QXN94390.1"/>
    <property type="molecule type" value="Genomic_DNA"/>
</dbReference>
<evidence type="ECO:0000313" key="2">
    <source>
        <dbReference type="Proteomes" id="UP000694257"/>
    </source>
</evidence>
<accession>A0ABX8RXJ5</accession>